<gene>
    <name evidence="4" type="ORF">MQE36_06705</name>
</gene>
<feature type="transmembrane region" description="Helical" evidence="1">
    <location>
        <begin position="350"/>
        <end position="369"/>
    </location>
</feature>
<keyword evidence="4" id="KW-0418">Kinase</keyword>
<evidence type="ECO:0000313" key="5">
    <source>
        <dbReference type="Proteomes" id="UP000829476"/>
    </source>
</evidence>
<dbReference type="InterPro" id="IPR010559">
    <property type="entry name" value="Sig_transdc_His_kin_internal"/>
</dbReference>
<keyword evidence="5" id="KW-1185">Reference proteome</keyword>
<keyword evidence="2" id="KW-0732">Signal</keyword>
<keyword evidence="4" id="KW-0808">Transferase</keyword>
<reference evidence="4 5" key="1">
    <citation type="journal article" date="2018" name="Int. J. Syst. Evol. Microbiol.">
        <title>Zhouia spongiae sp. nov., isolated from a marine sponge.</title>
        <authorList>
            <person name="Zhuang L."/>
            <person name="Lin B."/>
            <person name="Qin F."/>
            <person name="Luo L."/>
        </authorList>
    </citation>
    <scope>NUCLEOTIDE SEQUENCE [LARGE SCALE GENOMIC DNA]</scope>
    <source>
        <strain evidence="4 5">HN-Y44</strain>
    </source>
</reference>
<evidence type="ECO:0000313" key="4">
    <source>
        <dbReference type="EMBL" id="UNZ00033.1"/>
    </source>
</evidence>
<keyword evidence="1" id="KW-0472">Membrane</keyword>
<feature type="transmembrane region" description="Helical" evidence="1">
    <location>
        <begin position="221"/>
        <end position="239"/>
    </location>
</feature>
<accession>A0ABY3YQF2</accession>
<evidence type="ECO:0000256" key="1">
    <source>
        <dbReference type="SAM" id="Phobius"/>
    </source>
</evidence>
<feature type="domain" description="Signal transduction histidine kinase internal region" evidence="3">
    <location>
        <begin position="394"/>
        <end position="472"/>
    </location>
</feature>
<dbReference type="PANTHER" id="PTHR34220:SF7">
    <property type="entry name" value="SENSOR HISTIDINE KINASE YPDA"/>
    <property type="match status" value="1"/>
</dbReference>
<name>A0ABY3YQF2_9FLAO</name>
<dbReference type="InterPro" id="IPR050640">
    <property type="entry name" value="Bact_2-comp_sensor_kinase"/>
</dbReference>
<keyword evidence="1" id="KW-1133">Transmembrane helix</keyword>
<organism evidence="4 5">
    <name type="scientific">Zhouia spongiae</name>
    <dbReference type="NCBI Taxonomy" id="2202721"/>
    <lineage>
        <taxon>Bacteria</taxon>
        <taxon>Pseudomonadati</taxon>
        <taxon>Bacteroidota</taxon>
        <taxon>Flavobacteriia</taxon>
        <taxon>Flavobacteriales</taxon>
        <taxon>Flavobacteriaceae</taxon>
        <taxon>Zhouia</taxon>
    </lineage>
</organism>
<dbReference type="GO" id="GO:0016301">
    <property type="term" value="F:kinase activity"/>
    <property type="evidence" value="ECO:0007669"/>
    <property type="project" value="UniProtKB-KW"/>
</dbReference>
<evidence type="ECO:0000256" key="2">
    <source>
        <dbReference type="SAM" id="SignalP"/>
    </source>
</evidence>
<feature type="transmembrane region" description="Helical" evidence="1">
    <location>
        <begin position="251"/>
        <end position="273"/>
    </location>
</feature>
<evidence type="ECO:0000259" key="3">
    <source>
        <dbReference type="Pfam" id="PF06580"/>
    </source>
</evidence>
<dbReference type="SUPFAM" id="SSF55874">
    <property type="entry name" value="ATPase domain of HSP90 chaperone/DNA topoisomerase II/histidine kinase"/>
    <property type="match status" value="1"/>
</dbReference>
<dbReference type="EMBL" id="CP094326">
    <property type="protein sequence ID" value="UNZ00033.1"/>
    <property type="molecule type" value="Genomic_DNA"/>
</dbReference>
<sequence length="581" mass="67656">MKKIIFLIFWLAAAVSYQTQAQYNFPSQTGWDFTIERIFNGEDNRIPKYQDDINIRLINFENNEDLRLVLNIVEELRSLIPKKIAVSSEGHGNLILELVPKNSGIRFFSSRNLHHHKMLSQHNKICLENLTSTEKKRIIEYMIVRSLCVLRNNNYNSFIGNAILDYKDQTDPLSTNFTEADKFLLHNLYAPDFSDKAKKYITDKHSWRYYMNFVYRNEVKWFSIILCTLIVILIFTISYKTILTKKFKKPYFNYLFPGLLIIYTTLIILEVYHHTTSMEVDAKPAYLAPIVYNLSWLAPVSILYLLERYYIKSKQTISKQLKLKAFFTFSILSITIIPFMVFINKPRIRLMLTLVAILIFFSRMLFLYLREHSAATIREKDTELSKLKELKAQAEVASLHARINPHFLYNSLNSIASLAHNNPDKTEQMALSLSDLFRHNLNRKNEATSSIKDEIEALKAYLKIEQIRFGERMTFTIEIEKDLEHYQIPRNIIQPLVENAIKHGISKILEKGFIKVDINKAQSNIIIAVTDNGPRFPDGLVSGYGLQSIHDILKLSYGDKASLSWENQPTKTIVITIEDHE</sequence>
<proteinExistence type="predicted"/>
<feature type="transmembrane region" description="Helical" evidence="1">
    <location>
        <begin position="326"/>
        <end position="344"/>
    </location>
</feature>
<protein>
    <submittedName>
        <fullName evidence="4">Histidine kinase</fullName>
    </submittedName>
</protein>
<feature type="signal peptide" evidence="2">
    <location>
        <begin position="1"/>
        <end position="21"/>
    </location>
</feature>
<dbReference type="RefSeq" id="WP_242938400.1">
    <property type="nucleotide sequence ID" value="NZ_CP094326.1"/>
</dbReference>
<feature type="chain" id="PRO_5047036370" evidence="2">
    <location>
        <begin position="22"/>
        <end position="581"/>
    </location>
</feature>
<dbReference type="PANTHER" id="PTHR34220">
    <property type="entry name" value="SENSOR HISTIDINE KINASE YPDA"/>
    <property type="match status" value="1"/>
</dbReference>
<dbReference type="InterPro" id="IPR036890">
    <property type="entry name" value="HATPase_C_sf"/>
</dbReference>
<dbReference type="Gene3D" id="3.30.565.10">
    <property type="entry name" value="Histidine kinase-like ATPase, C-terminal domain"/>
    <property type="match status" value="1"/>
</dbReference>
<keyword evidence="1" id="KW-0812">Transmembrane</keyword>
<feature type="transmembrane region" description="Helical" evidence="1">
    <location>
        <begin position="285"/>
        <end position="306"/>
    </location>
</feature>
<dbReference type="Proteomes" id="UP000829476">
    <property type="component" value="Chromosome"/>
</dbReference>
<dbReference type="Pfam" id="PF06580">
    <property type="entry name" value="His_kinase"/>
    <property type="match status" value="1"/>
</dbReference>